<evidence type="ECO:0000313" key="8">
    <source>
        <dbReference type="EMBL" id="HIX19813.1"/>
    </source>
</evidence>
<comment type="subcellular location">
    <subcellularLocation>
        <location evidence="1">Membrane</location>
        <topology evidence="1">Multi-pass membrane protein</topology>
    </subcellularLocation>
</comment>
<feature type="region of interest" description="Disordered" evidence="5">
    <location>
        <begin position="82"/>
        <end position="103"/>
    </location>
</feature>
<dbReference type="InterPro" id="IPR007829">
    <property type="entry name" value="TM2"/>
</dbReference>
<comment type="caution">
    <text evidence="8">The sequence shown here is derived from an EMBL/GenBank/DDBJ whole genome shotgun (WGS) entry which is preliminary data.</text>
</comment>
<name>A0A9D1VB34_9BACT</name>
<sequence>MSCNDDISPQSRLLLLLLALLPVSGLHRLLCRRYISGIIMLMTLGLFGVWTVIDVILIALGEFRDREGRRVRHFGLSLFLKAPNPPARAASPSAKPPAPPAAR</sequence>
<keyword evidence="2 6" id="KW-0812">Transmembrane</keyword>
<evidence type="ECO:0000259" key="7">
    <source>
        <dbReference type="Pfam" id="PF05154"/>
    </source>
</evidence>
<keyword evidence="4 6" id="KW-0472">Membrane</keyword>
<feature type="compositionally biased region" description="Pro residues" evidence="5">
    <location>
        <begin position="94"/>
        <end position="103"/>
    </location>
</feature>
<dbReference type="AlphaFoldDB" id="A0A9D1VB34"/>
<feature type="transmembrane region" description="Helical" evidence="6">
    <location>
        <begin position="35"/>
        <end position="60"/>
    </location>
</feature>
<keyword evidence="3 6" id="KW-1133">Transmembrane helix</keyword>
<reference evidence="8" key="2">
    <citation type="submission" date="2021-04" db="EMBL/GenBank/DDBJ databases">
        <authorList>
            <person name="Gilroy R."/>
        </authorList>
    </citation>
    <scope>NUCLEOTIDE SEQUENCE</scope>
    <source>
        <strain evidence="8">14975</strain>
    </source>
</reference>
<evidence type="ECO:0000256" key="5">
    <source>
        <dbReference type="SAM" id="MobiDB-lite"/>
    </source>
</evidence>
<feature type="domain" description="TM2" evidence="7">
    <location>
        <begin position="9"/>
        <end position="56"/>
    </location>
</feature>
<evidence type="ECO:0000256" key="1">
    <source>
        <dbReference type="ARBA" id="ARBA00004141"/>
    </source>
</evidence>
<gene>
    <name evidence="8" type="ORF">H9862_04325</name>
</gene>
<proteinExistence type="predicted"/>
<evidence type="ECO:0000256" key="2">
    <source>
        <dbReference type="ARBA" id="ARBA00022692"/>
    </source>
</evidence>
<dbReference type="Pfam" id="PF05154">
    <property type="entry name" value="TM2"/>
    <property type="match status" value="1"/>
</dbReference>
<evidence type="ECO:0000256" key="3">
    <source>
        <dbReference type="ARBA" id="ARBA00022989"/>
    </source>
</evidence>
<dbReference type="GO" id="GO:0016020">
    <property type="term" value="C:membrane"/>
    <property type="evidence" value="ECO:0007669"/>
    <property type="project" value="UniProtKB-SubCell"/>
</dbReference>
<evidence type="ECO:0000313" key="9">
    <source>
        <dbReference type="Proteomes" id="UP000823964"/>
    </source>
</evidence>
<dbReference type="EMBL" id="DXFQ01000072">
    <property type="protein sequence ID" value="HIX19813.1"/>
    <property type="molecule type" value="Genomic_DNA"/>
</dbReference>
<accession>A0A9D1VB34</accession>
<evidence type="ECO:0000256" key="4">
    <source>
        <dbReference type="ARBA" id="ARBA00023136"/>
    </source>
</evidence>
<organism evidence="8 9">
    <name type="scientific">Candidatus Akkermansia intestinigallinarum</name>
    <dbReference type="NCBI Taxonomy" id="2838431"/>
    <lineage>
        <taxon>Bacteria</taxon>
        <taxon>Pseudomonadati</taxon>
        <taxon>Verrucomicrobiota</taxon>
        <taxon>Verrucomicrobiia</taxon>
        <taxon>Verrucomicrobiales</taxon>
        <taxon>Akkermansiaceae</taxon>
        <taxon>Akkermansia</taxon>
    </lineage>
</organism>
<protein>
    <submittedName>
        <fullName evidence="8">TM2 domain-containing protein</fullName>
    </submittedName>
</protein>
<dbReference type="Proteomes" id="UP000823964">
    <property type="component" value="Unassembled WGS sequence"/>
</dbReference>
<evidence type="ECO:0000256" key="6">
    <source>
        <dbReference type="SAM" id="Phobius"/>
    </source>
</evidence>
<reference evidence="8" key="1">
    <citation type="journal article" date="2021" name="PeerJ">
        <title>Extensive microbial diversity within the chicken gut microbiome revealed by metagenomics and culture.</title>
        <authorList>
            <person name="Gilroy R."/>
            <person name="Ravi A."/>
            <person name="Getino M."/>
            <person name="Pursley I."/>
            <person name="Horton D.L."/>
            <person name="Alikhan N.F."/>
            <person name="Baker D."/>
            <person name="Gharbi K."/>
            <person name="Hall N."/>
            <person name="Watson M."/>
            <person name="Adriaenssens E.M."/>
            <person name="Foster-Nyarko E."/>
            <person name="Jarju S."/>
            <person name="Secka A."/>
            <person name="Antonio M."/>
            <person name="Oren A."/>
            <person name="Chaudhuri R.R."/>
            <person name="La Ragione R."/>
            <person name="Hildebrand F."/>
            <person name="Pallen M.J."/>
        </authorList>
    </citation>
    <scope>NUCLEOTIDE SEQUENCE</scope>
    <source>
        <strain evidence="8">14975</strain>
    </source>
</reference>